<dbReference type="EMBL" id="FXAZ01000001">
    <property type="protein sequence ID" value="SMG22277.1"/>
    <property type="molecule type" value="Genomic_DNA"/>
</dbReference>
<dbReference type="GO" id="GO:0034040">
    <property type="term" value="F:ATPase-coupled lipid transmembrane transporter activity"/>
    <property type="evidence" value="ECO:0007669"/>
    <property type="project" value="TreeGrafter"/>
</dbReference>
<accession>A0A1X7J3K1</accession>
<dbReference type="RefSeq" id="WP_085493345.1">
    <property type="nucleotide sequence ID" value="NZ_FXAZ01000001.1"/>
</dbReference>
<dbReference type="Pfam" id="PF00005">
    <property type="entry name" value="ABC_tran"/>
    <property type="match status" value="1"/>
</dbReference>
<dbReference type="FunFam" id="3.40.50.300:FF:000221">
    <property type="entry name" value="Multidrug ABC transporter ATP-binding protein"/>
    <property type="match status" value="1"/>
</dbReference>
<gene>
    <name evidence="12" type="ORF">SAMN06295960_1171</name>
</gene>
<keyword evidence="4 9" id="KW-0812">Transmembrane</keyword>
<dbReference type="SUPFAM" id="SSF52540">
    <property type="entry name" value="P-loop containing nucleoside triphosphate hydrolases"/>
    <property type="match status" value="1"/>
</dbReference>
<organism evidence="12 13">
    <name type="scientific">Paenibacillus aquistagni</name>
    <dbReference type="NCBI Taxonomy" id="1852522"/>
    <lineage>
        <taxon>Bacteria</taxon>
        <taxon>Bacillati</taxon>
        <taxon>Bacillota</taxon>
        <taxon>Bacilli</taxon>
        <taxon>Bacillales</taxon>
        <taxon>Paenibacillaceae</taxon>
        <taxon>Paenibacillus</taxon>
    </lineage>
</organism>
<feature type="transmembrane region" description="Helical" evidence="9">
    <location>
        <begin position="237"/>
        <end position="258"/>
    </location>
</feature>
<keyword evidence="6 12" id="KW-0067">ATP-binding</keyword>
<evidence type="ECO:0000313" key="12">
    <source>
        <dbReference type="EMBL" id="SMG22277.1"/>
    </source>
</evidence>
<dbReference type="Gene3D" id="3.40.50.300">
    <property type="entry name" value="P-loop containing nucleotide triphosphate hydrolases"/>
    <property type="match status" value="1"/>
</dbReference>
<evidence type="ECO:0000256" key="3">
    <source>
        <dbReference type="ARBA" id="ARBA00022475"/>
    </source>
</evidence>
<reference evidence="12 13" key="1">
    <citation type="submission" date="2017-04" db="EMBL/GenBank/DDBJ databases">
        <authorList>
            <person name="Afonso C.L."/>
            <person name="Miller P.J."/>
            <person name="Scott M.A."/>
            <person name="Spackman E."/>
            <person name="Goraichik I."/>
            <person name="Dimitrov K.M."/>
            <person name="Suarez D.L."/>
            <person name="Swayne D.E."/>
        </authorList>
    </citation>
    <scope>NUCLEOTIDE SEQUENCE [LARGE SCALE GENOMIC DNA]</scope>
    <source>
        <strain evidence="12 13">11</strain>
    </source>
</reference>
<evidence type="ECO:0000256" key="2">
    <source>
        <dbReference type="ARBA" id="ARBA00022448"/>
    </source>
</evidence>
<evidence type="ECO:0000259" key="11">
    <source>
        <dbReference type="PROSITE" id="PS50929"/>
    </source>
</evidence>
<dbReference type="GO" id="GO:0016887">
    <property type="term" value="F:ATP hydrolysis activity"/>
    <property type="evidence" value="ECO:0007669"/>
    <property type="project" value="InterPro"/>
</dbReference>
<evidence type="ECO:0000256" key="7">
    <source>
        <dbReference type="ARBA" id="ARBA00022989"/>
    </source>
</evidence>
<feature type="transmembrane region" description="Helical" evidence="9">
    <location>
        <begin position="12"/>
        <end position="30"/>
    </location>
</feature>
<dbReference type="Pfam" id="PF00664">
    <property type="entry name" value="ABC_membrane"/>
    <property type="match status" value="1"/>
</dbReference>
<dbReference type="Gene3D" id="1.20.1560.10">
    <property type="entry name" value="ABC transporter type 1, transmembrane domain"/>
    <property type="match status" value="1"/>
</dbReference>
<dbReference type="InterPro" id="IPR003439">
    <property type="entry name" value="ABC_transporter-like_ATP-bd"/>
</dbReference>
<dbReference type="InterPro" id="IPR039421">
    <property type="entry name" value="Type_1_exporter"/>
</dbReference>
<keyword evidence="5" id="KW-0547">Nucleotide-binding</keyword>
<dbReference type="GO" id="GO:0005886">
    <property type="term" value="C:plasma membrane"/>
    <property type="evidence" value="ECO:0007669"/>
    <property type="project" value="UniProtKB-SubCell"/>
</dbReference>
<dbReference type="InterPro" id="IPR011527">
    <property type="entry name" value="ABC1_TM_dom"/>
</dbReference>
<feature type="domain" description="ABC transporter" evidence="10">
    <location>
        <begin position="330"/>
        <end position="562"/>
    </location>
</feature>
<keyword evidence="3" id="KW-1003">Cell membrane</keyword>
<keyword evidence="7 9" id="KW-1133">Transmembrane helix</keyword>
<feature type="transmembrane region" description="Helical" evidence="9">
    <location>
        <begin position="270"/>
        <end position="295"/>
    </location>
</feature>
<dbReference type="SUPFAM" id="SSF90123">
    <property type="entry name" value="ABC transporter transmembrane region"/>
    <property type="match status" value="1"/>
</dbReference>
<name>A0A1X7J3K1_9BACL</name>
<dbReference type="SMART" id="SM00382">
    <property type="entry name" value="AAA"/>
    <property type="match status" value="1"/>
</dbReference>
<dbReference type="PANTHER" id="PTHR24221">
    <property type="entry name" value="ATP-BINDING CASSETTE SUB-FAMILY B"/>
    <property type="match status" value="1"/>
</dbReference>
<sequence>MLKTCSAHFKKMIVLYVLMGSVVQFLNSYGIKLFQEILDQAVYTRNFNEIIAPIILYGALLAAATLLHYLIEYPQTHLSTGILEKLKIMALTKVSKIDYASYQNFGTGETIKMIDNGAEAGMNIIHSFYLKIFHELLPTIIFSLFFISLYNMKMMAIIAIGYILLFLFNHILLRMLYRIKSSLLERQETMSRFSIRGFMELVVFRLNKRYKQEIERLNRTAQDIVTKSTHIQMIHEAFFALFALFVNIIKVFVLIYGIQDVIAGKSTIGVVIAVLLFIDQVYTPIAIFNVLFVDYKLNRVTYARMERFLQAPEDRNLDQGIELNGFKGNIDFYQVQFDYDTTSILNNVTFSIKQGETVAIIGLSGSGKSTLVKLMLGLLKKKSGQILIDDVDIDRIKLNHLYDHVSYISQESPIFDATIRENIDLGHRLTDEQIIAILETVHLKKKVLRLPEQLDTRVGERGMKLSGGERQRLAFARMFAQQRELVILDEPVSALDHITENSIMEHLIKVCRDKTIIVVAHRLGTIKDADRILLMKNGSLVDEGCFEELLKRSEYFKQLWEKERNRAS</sequence>
<feature type="transmembrane region" description="Helical" evidence="9">
    <location>
        <begin position="156"/>
        <end position="177"/>
    </location>
</feature>
<evidence type="ECO:0000313" key="13">
    <source>
        <dbReference type="Proteomes" id="UP000193834"/>
    </source>
</evidence>
<keyword evidence="13" id="KW-1185">Reference proteome</keyword>
<dbReference type="InterPro" id="IPR036640">
    <property type="entry name" value="ABC1_TM_sf"/>
</dbReference>
<proteinExistence type="predicted"/>
<dbReference type="OrthoDB" id="9802264at2"/>
<dbReference type="InterPro" id="IPR017871">
    <property type="entry name" value="ABC_transporter-like_CS"/>
</dbReference>
<dbReference type="GO" id="GO:0005524">
    <property type="term" value="F:ATP binding"/>
    <property type="evidence" value="ECO:0007669"/>
    <property type="project" value="UniProtKB-KW"/>
</dbReference>
<protein>
    <submittedName>
        <fullName evidence="12">ATP-binding cassette, subfamily B</fullName>
    </submittedName>
</protein>
<feature type="domain" description="ABC transmembrane type-1" evidence="11">
    <location>
        <begin position="14"/>
        <end position="297"/>
    </location>
</feature>
<dbReference type="PROSITE" id="PS00211">
    <property type="entry name" value="ABC_TRANSPORTER_1"/>
    <property type="match status" value="1"/>
</dbReference>
<dbReference type="Proteomes" id="UP000193834">
    <property type="component" value="Unassembled WGS sequence"/>
</dbReference>
<comment type="subcellular location">
    <subcellularLocation>
        <location evidence="1">Cell membrane</location>
        <topology evidence="1">Multi-pass membrane protein</topology>
    </subcellularLocation>
</comment>
<feature type="transmembrane region" description="Helical" evidence="9">
    <location>
        <begin position="132"/>
        <end position="150"/>
    </location>
</feature>
<evidence type="ECO:0000256" key="6">
    <source>
        <dbReference type="ARBA" id="ARBA00022840"/>
    </source>
</evidence>
<dbReference type="PROSITE" id="PS50893">
    <property type="entry name" value="ABC_TRANSPORTER_2"/>
    <property type="match status" value="1"/>
</dbReference>
<dbReference type="InterPro" id="IPR003593">
    <property type="entry name" value="AAA+_ATPase"/>
</dbReference>
<evidence type="ECO:0000256" key="9">
    <source>
        <dbReference type="SAM" id="Phobius"/>
    </source>
</evidence>
<dbReference type="STRING" id="1852522.SAMN06295960_1171"/>
<evidence type="ECO:0000256" key="1">
    <source>
        <dbReference type="ARBA" id="ARBA00004651"/>
    </source>
</evidence>
<dbReference type="PROSITE" id="PS50929">
    <property type="entry name" value="ABC_TM1F"/>
    <property type="match status" value="1"/>
</dbReference>
<evidence type="ECO:0000256" key="5">
    <source>
        <dbReference type="ARBA" id="ARBA00022741"/>
    </source>
</evidence>
<dbReference type="PANTHER" id="PTHR24221:SF653">
    <property type="entry name" value="TRANSPORT ATP-BINDING PROTEIN CYDC"/>
    <property type="match status" value="1"/>
</dbReference>
<feature type="transmembrane region" description="Helical" evidence="9">
    <location>
        <begin position="50"/>
        <end position="71"/>
    </location>
</feature>
<keyword evidence="8 9" id="KW-0472">Membrane</keyword>
<evidence type="ECO:0000256" key="8">
    <source>
        <dbReference type="ARBA" id="ARBA00023136"/>
    </source>
</evidence>
<dbReference type="GO" id="GO:0140359">
    <property type="term" value="F:ABC-type transporter activity"/>
    <property type="evidence" value="ECO:0007669"/>
    <property type="project" value="InterPro"/>
</dbReference>
<evidence type="ECO:0000259" key="10">
    <source>
        <dbReference type="PROSITE" id="PS50893"/>
    </source>
</evidence>
<dbReference type="InterPro" id="IPR027417">
    <property type="entry name" value="P-loop_NTPase"/>
</dbReference>
<keyword evidence="2" id="KW-0813">Transport</keyword>
<dbReference type="AlphaFoldDB" id="A0A1X7J3K1"/>
<evidence type="ECO:0000256" key="4">
    <source>
        <dbReference type="ARBA" id="ARBA00022692"/>
    </source>
</evidence>